<dbReference type="InterPro" id="IPR010808">
    <property type="entry name" value="CheA_P2-bd"/>
</dbReference>
<keyword evidence="5 11" id="KW-0597">Phosphoprotein</keyword>
<dbReference type="InterPro" id="IPR036061">
    <property type="entry name" value="CheW-like_dom_sf"/>
</dbReference>
<protein>
    <recommendedName>
        <fullName evidence="3">Chemotaxis protein CheA</fullName>
        <ecNumber evidence="2">2.7.13.3</ecNumber>
    </recommendedName>
</protein>
<dbReference type="Gene3D" id="3.30.565.10">
    <property type="entry name" value="Histidine kinase-like ATPase, C-terminal domain"/>
    <property type="match status" value="1"/>
</dbReference>
<dbReference type="GeneID" id="93277727"/>
<dbReference type="SUPFAM" id="SSF55874">
    <property type="entry name" value="ATPase domain of HSP90 chaperone/DNA topoisomerase II/histidine kinase"/>
    <property type="match status" value="1"/>
</dbReference>
<keyword evidence="6" id="KW-0808">Transferase</keyword>
<dbReference type="Proteomes" id="UP000198508">
    <property type="component" value="Unassembled WGS sequence"/>
</dbReference>
<dbReference type="InterPro" id="IPR035891">
    <property type="entry name" value="CheY-binding_CheA"/>
</dbReference>
<evidence type="ECO:0000256" key="5">
    <source>
        <dbReference type="ARBA" id="ARBA00022553"/>
    </source>
</evidence>
<comment type="catalytic activity">
    <reaction evidence="1">
        <text>ATP + protein L-histidine = ADP + protein N-phospho-L-histidine.</text>
        <dbReference type="EC" id="2.7.13.3"/>
    </reaction>
</comment>
<dbReference type="InterPro" id="IPR008207">
    <property type="entry name" value="Sig_transdc_His_kin_Hpt_dom"/>
</dbReference>
<evidence type="ECO:0000256" key="7">
    <source>
        <dbReference type="ARBA" id="ARBA00022741"/>
    </source>
</evidence>
<evidence type="ECO:0000256" key="6">
    <source>
        <dbReference type="ARBA" id="ARBA00022679"/>
    </source>
</evidence>
<dbReference type="EMBL" id="FOIM01000022">
    <property type="protein sequence ID" value="SET97530.1"/>
    <property type="molecule type" value="Genomic_DNA"/>
</dbReference>
<dbReference type="Pfam" id="PF01627">
    <property type="entry name" value="Hpt"/>
    <property type="match status" value="1"/>
</dbReference>
<evidence type="ECO:0000259" key="14">
    <source>
        <dbReference type="PROSITE" id="PS50851"/>
    </source>
</evidence>
<dbReference type="InterPro" id="IPR002545">
    <property type="entry name" value="CheW-lke_dom"/>
</dbReference>
<dbReference type="FunFam" id="3.30.565.10:FF:000016">
    <property type="entry name" value="Chemotaxis protein CheA, putative"/>
    <property type="match status" value="1"/>
</dbReference>
<dbReference type="PROSITE" id="PS50851">
    <property type="entry name" value="CHEW"/>
    <property type="match status" value="1"/>
</dbReference>
<dbReference type="InterPro" id="IPR036890">
    <property type="entry name" value="HATPase_C_sf"/>
</dbReference>
<dbReference type="Pfam" id="PF01584">
    <property type="entry name" value="CheW"/>
    <property type="match status" value="1"/>
</dbReference>
<reference evidence="17" key="1">
    <citation type="submission" date="2016-10" db="EMBL/GenBank/DDBJ databases">
        <authorList>
            <person name="Varghese N."/>
            <person name="Submissions S."/>
        </authorList>
    </citation>
    <scope>NUCLEOTIDE SEQUENCE [LARGE SCALE GENOMIC DNA]</scope>
    <source>
        <strain evidence="17">NLAE-zl-G277</strain>
    </source>
</reference>
<dbReference type="RefSeq" id="WP_092367271.1">
    <property type="nucleotide sequence ID" value="NZ_DAINWJ010000049.1"/>
</dbReference>
<keyword evidence="9" id="KW-0902">Two-component regulatory system</keyword>
<dbReference type="InterPro" id="IPR051315">
    <property type="entry name" value="Bact_Chemotaxis_CheA"/>
</dbReference>
<dbReference type="CDD" id="cd00088">
    <property type="entry name" value="HPT"/>
    <property type="match status" value="1"/>
</dbReference>
<organism evidence="16 17">
    <name type="scientific">Enterocloster lavalensis</name>
    <dbReference type="NCBI Taxonomy" id="460384"/>
    <lineage>
        <taxon>Bacteria</taxon>
        <taxon>Bacillati</taxon>
        <taxon>Bacillota</taxon>
        <taxon>Clostridia</taxon>
        <taxon>Lachnospirales</taxon>
        <taxon>Lachnospiraceae</taxon>
        <taxon>Enterocloster</taxon>
    </lineage>
</organism>
<evidence type="ECO:0000313" key="17">
    <source>
        <dbReference type="Proteomes" id="UP000198508"/>
    </source>
</evidence>
<evidence type="ECO:0000256" key="8">
    <source>
        <dbReference type="ARBA" id="ARBA00022777"/>
    </source>
</evidence>
<feature type="domain" description="HPt" evidence="15">
    <location>
        <begin position="4"/>
        <end position="112"/>
    </location>
</feature>
<proteinExistence type="predicted"/>
<dbReference type="GO" id="GO:0000155">
    <property type="term" value="F:phosphorelay sensor kinase activity"/>
    <property type="evidence" value="ECO:0007669"/>
    <property type="project" value="InterPro"/>
</dbReference>
<dbReference type="Gene3D" id="1.20.120.160">
    <property type="entry name" value="HPT domain"/>
    <property type="match status" value="1"/>
</dbReference>
<evidence type="ECO:0000313" key="16">
    <source>
        <dbReference type="EMBL" id="SET97530.1"/>
    </source>
</evidence>
<dbReference type="STRING" id="460384.SAMN05216313_12218"/>
<keyword evidence="4" id="KW-0145">Chemotaxis</keyword>
<dbReference type="PRINTS" id="PR00344">
    <property type="entry name" value="BCTRLSENSOR"/>
</dbReference>
<evidence type="ECO:0000256" key="4">
    <source>
        <dbReference type="ARBA" id="ARBA00022500"/>
    </source>
</evidence>
<dbReference type="PANTHER" id="PTHR43395:SF10">
    <property type="entry name" value="CHEMOTAXIS PROTEIN CHEA"/>
    <property type="match status" value="1"/>
</dbReference>
<dbReference type="SMART" id="SM00073">
    <property type="entry name" value="HPT"/>
    <property type="match status" value="1"/>
</dbReference>
<feature type="domain" description="Histidine kinase" evidence="13">
    <location>
        <begin position="286"/>
        <end position="530"/>
    </location>
</feature>
<dbReference type="Gene3D" id="2.30.30.40">
    <property type="entry name" value="SH3 Domains"/>
    <property type="match status" value="1"/>
</dbReference>
<feature type="region of interest" description="Disordered" evidence="12">
    <location>
        <begin position="140"/>
        <end position="170"/>
    </location>
</feature>
<dbReference type="SMART" id="SM00260">
    <property type="entry name" value="CheW"/>
    <property type="match status" value="1"/>
</dbReference>
<dbReference type="SUPFAM" id="SSF47226">
    <property type="entry name" value="Histidine-containing phosphotransfer domain, HPT domain"/>
    <property type="match status" value="1"/>
</dbReference>
<evidence type="ECO:0000256" key="2">
    <source>
        <dbReference type="ARBA" id="ARBA00012438"/>
    </source>
</evidence>
<evidence type="ECO:0000259" key="13">
    <source>
        <dbReference type="PROSITE" id="PS50109"/>
    </source>
</evidence>
<evidence type="ECO:0000256" key="1">
    <source>
        <dbReference type="ARBA" id="ARBA00000085"/>
    </source>
</evidence>
<evidence type="ECO:0000256" key="12">
    <source>
        <dbReference type="SAM" id="MobiDB-lite"/>
    </source>
</evidence>
<dbReference type="SUPFAM" id="SSF55052">
    <property type="entry name" value="CheY-binding domain of CheA"/>
    <property type="match status" value="1"/>
</dbReference>
<dbReference type="PANTHER" id="PTHR43395">
    <property type="entry name" value="SENSOR HISTIDINE KINASE CHEA"/>
    <property type="match status" value="1"/>
</dbReference>
<dbReference type="InterPro" id="IPR036641">
    <property type="entry name" value="HPT_dom_sf"/>
</dbReference>
<dbReference type="InterPro" id="IPR004358">
    <property type="entry name" value="Sig_transdc_His_kin-like_C"/>
</dbReference>
<dbReference type="InterPro" id="IPR003594">
    <property type="entry name" value="HATPase_dom"/>
</dbReference>
<dbReference type="PROSITE" id="PS50894">
    <property type="entry name" value="HPT"/>
    <property type="match status" value="1"/>
</dbReference>
<evidence type="ECO:0000256" key="3">
    <source>
        <dbReference type="ARBA" id="ARBA00021495"/>
    </source>
</evidence>
<keyword evidence="17" id="KW-1185">Reference proteome</keyword>
<dbReference type="Pfam" id="PF02518">
    <property type="entry name" value="HATPase_c"/>
    <property type="match status" value="1"/>
</dbReference>
<dbReference type="PROSITE" id="PS50109">
    <property type="entry name" value="HIS_KIN"/>
    <property type="match status" value="1"/>
</dbReference>
<gene>
    <name evidence="16" type="ORF">SAMN05216313_12218</name>
</gene>
<accession>A0A1I0IMD4</accession>
<dbReference type="SUPFAM" id="SSF50341">
    <property type="entry name" value="CheW-like"/>
    <property type="match status" value="1"/>
</dbReference>
<feature type="domain" description="CheW-like" evidence="14">
    <location>
        <begin position="532"/>
        <end position="670"/>
    </location>
</feature>
<keyword evidence="8 16" id="KW-0418">Kinase</keyword>
<dbReference type="EC" id="2.7.13.3" evidence="2"/>
<evidence type="ECO:0000256" key="11">
    <source>
        <dbReference type="PROSITE-ProRule" id="PRU00110"/>
    </source>
</evidence>
<dbReference type="GO" id="GO:0006935">
    <property type="term" value="P:chemotaxis"/>
    <property type="evidence" value="ECO:0007669"/>
    <property type="project" value="UniProtKB-KW"/>
</dbReference>
<comment type="function">
    <text evidence="10">Involved in the transmission of sensory signals from the chemoreceptors to the flagellar motors. CheA is autophosphorylated; it can transfer its phosphate group to either CheB or CheY.</text>
</comment>
<evidence type="ECO:0000256" key="10">
    <source>
        <dbReference type="ARBA" id="ARBA00035100"/>
    </source>
</evidence>
<sequence length="678" mass="75895">MGYFDADAQEMLDVYLLETHQLIGQLADVLLETEKNGVFTGDDIHNIFRVMHTIKSSSAMMGLSGLSSLAHKLEDLFAFYREMGGRIDQAEAALFDLLFAASDFVEQELEVMTRLDYRPADTQVLEARATEYLERIRSASAVDGAPGSKETEENPEAEGDKARSEAPVPGELMNRGGTVVRLRLEPECRMENVRVFMLVRQISGLCGQVETFPRDIERSEATVDYIKENGAFIRFETDKRDEVLETLKNGLFVESCKVEWEAPLPEAEKKAEIPAAESGREAEFLSVRTERLDQLQSLAGEMMIQMLLLDEALDQSGLLEVKEGIAHQINRLVTQVERTVMTIRMVPVERIVPKLRRILRDICRDQKKEVELVVNCGDIEADTGVVDIISEAMMHMLRNAVDHGIEAPEERAAAGKDRKGKITFTVESTVGELIVSLEDDGCGIDIERVREQARAKGLFVRPEETYDRQEVIGMILCPGFTTSDAVTEYSGRGVGLDVVKNILEGVGGNLYIQSERGNGTCFTLTMPLTLANMECVRFKVGDYRMSVPARQVFQFLDYGASRDSVRLMGEREYILYQNRMVPFIDLRKLYCLGGEAPENSIVIYVQGKNREGCILADSLYEQKRIVIKQLPALFGIDFRRNTGVSGCSIMGDGKICAALDVEILISRYEKEGAYASRL</sequence>
<evidence type="ECO:0000256" key="9">
    <source>
        <dbReference type="ARBA" id="ARBA00023012"/>
    </source>
</evidence>
<feature type="modified residue" description="Phosphohistidine" evidence="11">
    <location>
        <position position="52"/>
    </location>
</feature>
<name>A0A1I0IMD4_9FIRM</name>
<dbReference type="AlphaFoldDB" id="A0A1I0IMD4"/>
<keyword evidence="7" id="KW-0547">Nucleotide-binding</keyword>
<dbReference type="SMART" id="SM00387">
    <property type="entry name" value="HATPase_c"/>
    <property type="match status" value="1"/>
</dbReference>
<dbReference type="InterPro" id="IPR005467">
    <property type="entry name" value="His_kinase_dom"/>
</dbReference>
<evidence type="ECO:0000259" key="15">
    <source>
        <dbReference type="PROSITE" id="PS50894"/>
    </source>
</evidence>
<dbReference type="Pfam" id="PF07194">
    <property type="entry name" value="P2"/>
    <property type="match status" value="1"/>
</dbReference>